<protein>
    <submittedName>
        <fullName evidence="2">Uncharacterized protein</fullName>
    </submittedName>
</protein>
<feature type="compositionally biased region" description="Basic and acidic residues" evidence="1">
    <location>
        <begin position="473"/>
        <end position="494"/>
    </location>
</feature>
<sequence length="1185" mass="127748">MELGHLVIKGEDLLDCKKNCRILGAIVSKLESRHNGTQNIQAAVRKIRLLKPKTAAERNFQKQTSSASSGEEEPVKLELVIPRKGKELPRTPTTQPGSDSGAERGEFLKPELVTSPLAAHLNLLPKPTKIVSTQKGFRPILPTKEIPRTPLGVVTTGPAVDSCFTGHNLTADFSSARLTSSNTSTPYDHRTSRSKTLSGEGDATFVVCTKRGVMENPENDNKELSETEEDVFEEDNAMAGTYVKETKPKENPASGNKNSWVIELEMSNSDSDEVPPTEMPPGPDSTFALPKKNVGKATKTNKEKDSAADKDDEETTTVKKAPEVKPENVETKGVAAKGKKGKGKKAGKKDPVEENHIEAVLVAKVVEPETPVPEIEHEESAPVAESKGKKGRGKKAAAKKDAIEEAVVSAEPEVLEDEKEIKKGRSKRPSKKDVNEEKHEEVVENNHPVEVEAPIAEIKEKKGRGKKAQPPAKAEEINSLHEDIPEPVAEEKAVEVTAGPKPKTGPKSKVGPKSKMETKPAEEEDKSPSVAEPEVAEKKGRGKKAHPSGLKAEVDTPEAQAVEATENSAAPEVKKGRGKKANQLTGSSPQAVSEVDTPEDQAPLAVEATENSAAPEVKKGRGKAKAKLEEVQEHKESENLVATQTDTKEKRGRGRQTSSKDGTEKPAKTSEEPLSDDEIESSLPAVPVVETKEKKGRGRQAKAPVEVPVEETIEAQEAAPAKRGRGKKAVVPAVSKVDSEEEAVEKVKETKAKGKKGVAVSKKQIEEEEEKSAVPEEASAPAEEVMETIESPETVPAKKGRGKKATASAAPVKEAEELEEEAEPVEEVKETKGKGKKGPAAKKQVEEKAAIPETTEKAQKTNKRGKAASATPEESDVSPPKKAKERSLESEGVRKSSRNQREPVKTYDESSDNVDQPASKKRGGKKKATDSVDAIAEETEENKKKPTKKKATSESPEPKPEPQKVGKVAAAKRGTKRGQTVDPSVPVEEKKQGSKKGDKSPELPLRVVNGLEEESEANPPKRNKASDKAETAEEEPEKKAVRGRKKKEDPQLVETENKSPDDGKKKAKRVGKEEATVEVEKKKPVGRKKAAAAQEKEPDTVTSPVLTKQRGKRAVVQDADSDVFVAVISGQQSTDPSPAGPPVAKGRRLKLVLEKLPAASAQTDSDEEISVPAVATKRNYTRRNK</sequence>
<reference evidence="2" key="1">
    <citation type="submission" date="2021-11" db="EMBL/GenBank/DDBJ databases">
        <authorList>
            <person name="Schell T."/>
        </authorList>
    </citation>
    <scope>NUCLEOTIDE SEQUENCE</scope>
    <source>
        <strain evidence="2">M5</strain>
    </source>
</reference>
<feature type="region of interest" description="Disordered" evidence="1">
    <location>
        <begin position="56"/>
        <end position="75"/>
    </location>
</feature>
<comment type="caution">
    <text evidence="2">The sequence shown here is derived from an EMBL/GenBank/DDBJ whole genome shotgun (WGS) entry which is preliminary data.</text>
</comment>
<feature type="compositionally biased region" description="Basic and acidic residues" evidence="1">
    <location>
        <begin position="987"/>
        <end position="1001"/>
    </location>
</feature>
<dbReference type="EMBL" id="CAKKLH010000276">
    <property type="protein sequence ID" value="CAH0107508.1"/>
    <property type="molecule type" value="Genomic_DNA"/>
</dbReference>
<feature type="region of interest" description="Disordered" evidence="1">
    <location>
        <begin position="368"/>
        <end position="1117"/>
    </location>
</feature>
<feature type="compositionally biased region" description="Basic and acidic residues" evidence="1">
    <location>
        <begin position="843"/>
        <end position="859"/>
    </location>
</feature>
<feature type="compositionally biased region" description="Basic and acidic residues" evidence="1">
    <location>
        <begin position="431"/>
        <end position="450"/>
    </location>
</feature>
<gene>
    <name evidence="2" type="ORF">DGAL_LOCUS10811</name>
</gene>
<evidence type="ECO:0000313" key="3">
    <source>
        <dbReference type="Proteomes" id="UP000789390"/>
    </source>
</evidence>
<feature type="compositionally biased region" description="Basic residues" evidence="1">
    <location>
        <begin position="337"/>
        <end position="347"/>
    </location>
</feature>
<feature type="compositionally biased region" description="Basic and acidic residues" evidence="1">
    <location>
        <begin position="316"/>
        <end position="330"/>
    </location>
</feature>
<proteinExistence type="predicted"/>
<accession>A0A8J2RMS9</accession>
<feature type="compositionally biased region" description="Acidic residues" evidence="1">
    <location>
        <begin position="816"/>
        <end position="825"/>
    </location>
</feature>
<feature type="compositionally biased region" description="Basic and acidic residues" evidence="1">
    <location>
        <begin position="885"/>
        <end position="908"/>
    </location>
</feature>
<feature type="region of interest" description="Disordered" evidence="1">
    <location>
        <begin position="80"/>
        <end position="104"/>
    </location>
</feature>
<feature type="compositionally biased region" description="Basic and acidic residues" evidence="1">
    <location>
        <begin position="300"/>
        <end position="309"/>
    </location>
</feature>
<feature type="region of interest" description="Disordered" evidence="1">
    <location>
        <begin position="242"/>
        <end position="354"/>
    </location>
</feature>
<feature type="compositionally biased region" description="Basic and acidic residues" evidence="1">
    <location>
        <begin position="661"/>
        <end position="671"/>
    </location>
</feature>
<dbReference type="AlphaFoldDB" id="A0A8J2RMS9"/>
<evidence type="ECO:0000256" key="1">
    <source>
        <dbReference type="SAM" id="MobiDB-lite"/>
    </source>
</evidence>
<evidence type="ECO:0000313" key="2">
    <source>
        <dbReference type="EMBL" id="CAH0107508.1"/>
    </source>
</evidence>
<feature type="compositionally biased region" description="Basic and acidic residues" evidence="1">
    <location>
        <begin position="1024"/>
        <end position="1083"/>
    </location>
</feature>
<keyword evidence="3" id="KW-1185">Reference proteome</keyword>
<feature type="compositionally biased region" description="Polar residues" evidence="1">
    <location>
        <begin position="582"/>
        <end position="591"/>
    </location>
</feature>
<dbReference type="OrthoDB" id="6372361at2759"/>
<name>A0A8J2RMS9_9CRUS</name>
<dbReference type="Proteomes" id="UP000789390">
    <property type="component" value="Unassembled WGS sequence"/>
</dbReference>
<organism evidence="2 3">
    <name type="scientific">Daphnia galeata</name>
    <dbReference type="NCBI Taxonomy" id="27404"/>
    <lineage>
        <taxon>Eukaryota</taxon>
        <taxon>Metazoa</taxon>
        <taxon>Ecdysozoa</taxon>
        <taxon>Arthropoda</taxon>
        <taxon>Crustacea</taxon>
        <taxon>Branchiopoda</taxon>
        <taxon>Diplostraca</taxon>
        <taxon>Cladocera</taxon>
        <taxon>Anomopoda</taxon>
        <taxon>Daphniidae</taxon>
        <taxon>Daphnia</taxon>
    </lineage>
</organism>
<feature type="compositionally biased region" description="Basic and acidic residues" evidence="1">
    <location>
        <begin position="626"/>
        <end position="638"/>
    </location>
</feature>